<protein>
    <submittedName>
        <fullName evidence="1">Uncharacterized protein</fullName>
    </submittedName>
</protein>
<sequence>MSDGAKLQTDYDEEKKVHREPVRGINVVAKREHPDMGRSLMPLADDTPNKSFGCGGKRQLKYCKSKALFNGYLDTFFPYGEILPYWVCEPLERPAPERLNSKVADLVARITFTFRLPVATTLPSENLSTIGPQNRHFMSDTEWIINILLLSRSKSVGRPPLVPGHLIASSTPWFFY</sequence>
<name>A0AAD6T100_9AGAR</name>
<keyword evidence="2" id="KW-1185">Reference proteome</keyword>
<accession>A0AAD6T100</accession>
<reference evidence="1" key="1">
    <citation type="submission" date="2023-03" db="EMBL/GenBank/DDBJ databases">
        <title>Massive genome expansion in bonnet fungi (Mycena s.s.) driven by repeated elements and novel gene families across ecological guilds.</title>
        <authorList>
            <consortium name="Lawrence Berkeley National Laboratory"/>
            <person name="Harder C.B."/>
            <person name="Miyauchi S."/>
            <person name="Viragh M."/>
            <person name="Kuo A."/>
            <person name="Thoen E."/>
            <person name="Andreopoulos B."/>
            <person name="Lu D."/>
            <person name="Skrede I."/>
            <person name="Drula E."/>
            <person name="Henrissat B."/>
            <person name="Morin E."/>
            <person name="Kohler A."/>
            <person name="Barry K."/>
            <person name="LaButti K."/>
            <person name="Morin E."/>
            <person name="Salamov A."/>
            <person name="Lipzen A."/>
            <person name="Mereny Z."/>
            <person name="Hegedus B."/>
            <person name="Baldrian P."/>
            <person name="Stursova M."/>
            <person name="Weitz H."/>
            <person name="Taylor A."/>
            <person name="Grigoriev I.V."/>
            <person name="Nagy L.G."/>
            <person name="Martin F."/>
            <person name="Kauserud H."/>
        </authorList>
    </citation>
    <scope>NUCLEOTIDE SEQUENCE</scope>
    <source>
        <strain evidence="1">CBHHK200</strain>
    </source>
</reference>
<dbReference type="Proteomes" id="UP001218188">
    <property type="component" value="Unassembled WGS sequence"/>
</dbReference>
<evidence type="ECO:0000313" key="2">
    <source>
        <dbReference type="Proteomes" id="UP001218188"/>
    </source>
</evidence>
<dbReference type="EMBL" id="JARJCM010000036">
    <property type="protein sequence ID" value="KAJ7037669.1"/>
    <property type="molecule type" value="Genomic_DNA"/>
</dbReference>
<gene>
    <name evidence="1" type="ORF">C8F04DRAFT_1180401</name>
</gene>
<proteinExistence type="predicted"/>
<comment type="caution">
    <text evidence="1">The sequence shown here is derived from an EMBL/GenBank/DDBJ whole genome shotgun (WGS) entry which is preliminary data.</text>
</comment>
<evidence type="ECO:0000313" key="1">
    <source>
        <dbReference type="EMBL" id="KAJ7037669.1"/>
    </source>
</evidence>
<organism evidence="1 2">
    <name type="scientific">Mycena alexandri</name>
    <dbReference type="NCBI Taxonomy" id="1745969"/>
    <lineage>
        <taxon>Eukaryota</taxon>
        <taxon>Fungi</taxon>
        <taxon>Dikarya</taxon>
        <taxon>Basidiomycota</taxon>
        <taxon>Agaricomycotina</taxon>
        <taxon>Agaricomycetes</taxon>
        <taxon>Agaricomycetidae</taxon>
        <taxon>Agaricales</taxon>
        <taxon>Marasmiineae</taxon>
        <taxon>Mycenaceae</taxon>
        <taxon>Mycena</taxon>
    </lineage>
</organism>
<dbReference type="AlphaFoldDB" id="A0AAD6T100"/>